<feature type="coiled-coil region" evidence="1">
    <location>
        <begin position="87"/>
        <end position="114"/>
    </location>
</feature>
<comment type="caution">
    <text evidence="2">The sequence shown here is derived from an EMBL/GenBank/DDBJ whole genome shotgun (WGS) entry which is preliminary data.</text>
</comment>
<reference evidence="2 3" key="1">
    <citation type="submission" date="2020-08" db="EMBL/GenBank/DDBJ databases">
        <title>Genome public.</title>
        <authorList>
            <person name="Liu C."/>
            <person name="Sun Q."/>
        </authorList>
    </citation>
    <scope>NUCLEOTIDE SEQUENCE [LARGE SCALE GENOMIC DNA]</scope>
    <source>
        <strain evidence="2 3">NSJ-10</strain>
    </source>
</reference>
<gene>
    <name evidence="2" type="ORF">H8S09_09410</name>
</gene>
<dbReference type="RefSeq" id="WP_186847781.1">
    <property type="nucleotide sequence ID" value="NZ_JACOOX010000005.1"/>
</dbReference>
<organism evidence="2 3">
    <name type="scientific">Coprococcus hominis</name>
    <name type="common">ex Liu et al. 2022</name>
    <dbReference type="NCBI Taxonomy" id="2763039"/>
    <lineage>
        <taxon>Bacteria</taxon>
        <taxon>Bacillati</taxon>
        <taxon>Bacillota</taxon>
        <taxon>Clostridia</taxon>
        <taxon>Lachnospirales</taxon>
        <taxon>Lachnospiraceae</taxon>
        <taxon>Coprococcus</taxon>
    </lineage>
</organism>
<evidence type="ECO:0000313" key="3">
    <source>
        <dbReference type="Proteomes" id="UP000615234"/>
    </source>
</evidence>
<evidence type="ECO:0000256" key="1">
    <source>
        <dbReference type="SAM" id="Coils"/>
    </source>
</evidence>
<dbReference type="Proteomes" id="UP000615234">
    <property type="component" value="Unassembled WGS sequence"/>
</dbReference>
<protein>
    <submittedName>
        <fullName evidence="2">Uncharacterized protein</fullName>
    </submittedName>
</protein>
<name>A0A8I0ALC5_9FIRM</name>
<dbReference type="AlphaFoldDB" id="A0A8I0ALC5"/>
<accession>A0A8I0ALC5</accession>
<proteinExistence type="predicted"/>
<dbReference type="EMBL" id="JACOOX010000005">
    <property type="protein sequence ID" value="MBC5663106.1"/>
    <property type="molecule type" value="Genomic_DNA"/>
</dbReference>
<evidence type="ECO:0000313" key="2">
    <source>
        <dbReference type="EMBL" id="MBC5663106.1"/>
    </source>
</evidence>
<sequence length="183" mass="20473">MGEQTNYKRFRLDLYLNEDHPVDAAIISYLLAHKAGRQRNAEVRAALALYVSTLSDDAPVSIEPAHPVKQTEHIKQSVQPDVSEATLSQVLERLDALTRQVDQMKEQMADAEHPDMRLKIEPPSDSQTSIVKEQTNPVQEEISSSGIDAGTNIYPAEQTAETKEQEQSIMDISDDVLEFIQSL</sequence>
<keyword evidence="3" id="KW-1185">Reference proteome</keyword>
<keyword evidence="1" id="KW-0175">Coiled coil</keyword>